<sequence length="197" mass="20604">MGLTAEERDRLRSNAERATASSGVIVLVLLLFFGALAAMFAARGGVGELPLPWNVLVALLPFVVFAALLTPLLIRVRRRGDVPLVEGADSATREAAVRAIQAGSTDDPRIDDLVVDMRDRGMARRLGFTAVTQVVAALAFVTAAVIAGELVARLLLLGAAVGTLTAAGLLLRRRRRLLAYRAGTTPSAGPPAAAKGD</sequence>
<evidence type="ECO:0000256" key="1">
    <source>
        <dbReference type="SAM" id="Phobius"/>
    </source>
</evidence>
<feature type="transmembrane region" description="Helical" evidence="1">
    <location>
        <begin position="126"/>
        <end position="148"/>
    </location>
</feature>
<dbReference type="RefSeq" id="WP_203708063.1">
    <property type="nucleotide sequence ID" value="NZ_BAAALU010000019.1"/>
</dbReference>
<keyword evidence="1" id="KW-1133">Transmembrane helix</keyword>
<gene>
    <name evidence="2" type="ORF">Air01nite_73410</name>
</gene>
<protein>
    <recommendedName>
        <fullName evidence="4">Superfamily III holin-X</fullName>
    </recommendedName>
</protein>
<keyword evidence="3" id="KW-1185">Reference proteome</keyword>
<keyword evidence="1" id="KW-0472">Membrane</keyword>
<name>A0ABQ4CEP4_9ACTN</name>
<organism evidence="2 3">
    <name type="scientific">Asanoa iriomotensis</name>
    <dbReference type="NCBI Taxonomy" id="234613"/>
    <lineage>
        <taxon>Bacteria</taxon>
        <taxon>Bacillati</taxon>
        <taxon>Actinomycetota</taxon>
        <taxon>Actinomycetes</taxon>
        <taxon>Micromonosporales</taxon>
        <taxon>Micromonosporaceae</taxon>
        <taxon>Asanoa</taxon>
    </lineage>
</organism>
<dbReference type="Proteomes" id="UP000624325">
    <property type="component" value="Unassembled WGS sequence"/>
</dbReference>
<evidence type="ECO:0008006" key="4">
    <source>
        <dbReference type="Google" id="ProtNLM"/>
    </source>
</evidence>
<proteinExistence type="predicted"/>
<feature type="transmembrane region" description="Helical" evidence="1">
    <location>
        <begin position="53"/>
        <end position="74"/>
    </location>
</feature>
<evidence type="ECO:0000313" key="3">
    <source>
        <dbReference type="Proteomes" id="UP000624325"/>
    </source>
</evidence>
<accession>A0ABQ4CEP4</accession>
<comment type="caution">
    <text evidence="2">The sequence shown here is derived from an EMBL/GenBank/DDBJ whole genome shotgun (WGS) entry which is preliminary data.</text>
</comment>
<dbReference type="EMBL" id="BONC01000095">
    <property type="protein sequence ID" value="GIF61246.1"/>
    <property type="molecule type" value="Genomic_DNA"/>
</dbReference>
<feature type="transmembrane region" description="Helical" evidence="1">
    <location>
        <begin position="154"/>
        <end position="171"/>
    </location>
</feature>
<reference evidence="2 3" key="1">
    <citation type="submission" date="2021-01" db="EMBL/GenBank/DDBJ databases">
        <title>Whole genome shotgun sequence of Asanoa iriomotensis NBRC 100142.</title>
        <authorList>
            <person name="Komaki H."/>
            <person name="Tamura T."/>
        </authorList>
    </citation>
    <scope>NUCLEOTIDE SEQUENCE [LARGE SCALE GENOMIC DNA]</scope>
    <source>
        <strain evidence="2 3">NBRC 100142</strain>
    </source>
</reference>
<evidence type="ECO:0000313" key="2">
    <source>
        <dbReference type="EMBL" id="GIF61246.1"/>
    </source>
</evidence>
<feature type="transmembrane region" description="Helical" evidence="1">
    <location>
        <begin position="20"/>
        <end position="41"/>
    </location>
</feature>
<keyword evidence="1" id="KW-0812">Transmembrane</keyword>